<reference evidence="3" key="2">
    <citation type="submission" date="2023-05" db="EMBL/GenBank/DDBJ databases">
        <authorList>
            <consortium name="Lawrence Berkeley National Laboratory"/>
            <person name="Steindorff A."/>
            <person name="Hensen N."/>
            <person name="Bonometti L."/>
            <person name="Westerberg I."/>
            <person name="Brannstrom I.O."/>
            <person name="Guillou S."/>
            <person name="Cros-Aarteil S."/>
            <person name="Calhoun S."/>
            <person name="Haridas S."/>
            <person name="Kuo A."/>
            <person name="Mondo S."/>
            <person name="Pangilinan J."/>
            <person name="Riley R."/>
            <person name="Labutti K."/>
            <person name="Andreopoulos B."/>
            <person name="Lipzen A."/>
            <person name="Chen C."/>
            <person name="Yanf M."/>
            <person name="Daum C."/>
            <person name="Ng V."/>
            <person name="Clum A."/>
            <person name="Ohm R."/>
            <person name="Martin F."/>
            <person name="Silar P."/>
            <person name="Natvig D."/>
            <person name="Lalanne C."/>
            <person name="Gautier V."/>
            <person name="Ament-Velasquez S.L."/>
            <person name="Kruys A."/>
            <person name="Hutchinson M.I."/>
            <person name="Powell A.J."/>
            <person name="Barry K."/>
            <person name="Miller A.N."/>
            <person name="Grigoriev I.V."/>
            <person name="Debuchy R."/>
            <person name="Gladieux P."/>
            <person name="Thoren M.H."/>
            <person name="Johannesson H."/>
        </authorList>
    </citation>
    <scope>NUCLEOTIDE SEQUENCE</scope>
    <source>
        <strain evidence="3">CBS 731.68</strain>
    </source>
</reference>
<sequence length="381" mass="42785">MAFLRQILTGRFSRGGRERVSEQAAASPRPASPASHALDTLTALPKPRRPITPTSPHIQLQSPFFRLPPELRLQIYRLVLSGREIHIDMRYTAVETTTPHSTRGASFETRRRWRWRASICHRHPDAQPISDRCGWGGPPPTACRLFGTPCAVAREVLGLLLSCRLAYREAVGVLYGENTFHVATGALLLYTDRLLPPERAAAVTSLIVQVTEESVYDYAAEHLGIEPGLRAYEALLLRLPRAFPSLARLLVVIQGSLERGRAGMNGWLSPLDRDAMRDCLLSSMDAAVGGFRKPLVEGVLAMRYTAFDRLMEGKKDAAKTECREGVWLQMWRAVTVTRKEETLDTGYWIRRVSPEETNGLNLQLNFEYSAWTVPSWTDYVS</sequence>
<accession>A0AAN6Z2V1</accession>
<proteinExistence type="predicted"/>
<keyword evidence="4" id="KW-1185">Reference proteome</keyword>
<dbReference type="EMBL" id="MU853232">
    <property type="protein sequence ID" value="KAK4122004.1"/>
    <property type="molecule type" value="Genomic_DNA"/>
</dbReference>
<evidence type="ECO:0000313" key="3">
    <source>
        <dbReference type="EMBL" id="KAK4122004.1"/>
    </source>
</evidence>
<feature type="compositionally biased region" description="Low complexity" evidence="1">
    <location>
        <begin position="24"/>
        <end position="37"/>
    </location>
</feature>
<dbReference type="InterPro" id="IPR056632">
    <property type="entry name" value="DUF7730"/>
</dbReference>
<dbReference type="PANTHER" id="PTHR38790:SF4">
    <property type="entry name" value="2EXR DOMAIN-CONTAINING PROTEIN"/>
    <property type="match status" value="1"/>
</dbReference>
<evidence type="ECO:0000259" key="2">
    <source>
        <dbReference type="Pfam" id="PF24864"/>
    </source>
</evidence>
<dbReference type="RefSeq" id="XP_062645775.1">
    <property type="nucleotide sequence ID" value="XM_062793332.1"/>
</dbReference>
<dbReference type="PANTHER" id="PTHR38790">
    <property type="entry name" value="2EXR DOMAIN-CONTAINING PROTEIN-RELATED"/>
    <property type="match status" value="1"/>
</dbReference>
<dbReference type="Proteomes" id="UP001302602">
    <property type="component" value="Unassembled WGS sequence"/>
</dbReference>
<dbReference type="AlphaFoldDB" id="A0AAN6Z2V1"/>
<organism evidence="3 4">
    <name type="scientific">Parathielavia appendiculata</name>
    <dbReference type="NCBI Taxonomy" id="2587402"/>
    <lineage>
        <taxon>Eukaryota</taxon>
        <taxon>Fungi</taxon>
        <taxon>Dikarya</taxon>
        <taxon>Ascomycota</taxon>
        <taxon>Pezizomycotina</taxon>
        <taxon>Sordariomycetes</taxon>
        <taxon>Sordariomycetidae</taxon>
        <taxon>Sordariales</taxon>
        <taxon>Chaetomiaceae</taxon>
        <taxon>Parathielavia</taxon>
    </lineage>
</organism>
<feature type="domain" description="DUF7730" evidence="2">
    <location>
        <begin position="58"/>
        <end position="210"/>
    </location>
</feature>
<name>A0AAN6Z2V1_9PEZI</name>
<feature type="region of interest" description="Disordered" evidence="1">
    <location>
        <begin position="14"/>
        <end position="37"/>
    </location>
</feature>
<dbReference type="GeneID" id="87830101"/>
<protein>
    <recommendedName>
        <fullName evidence="2">DUF7730 domain-containing protein</fullName>
    </recommendedName>
</protein>
<comment type="caution">
    <text evidence="3">The sequence shown here is derived from an EMBL/GenBank/DDBJ whole genome shotgun (WGS) entry which is preliminary data.</text>
</comment>
<evidence type="ECO:0000256" key="1">
    <source>
        <dbReference type="SAM" id="MobiDB-lite"/>
    </source>
</evidence>
<reference evidence="3" key="1">
    <citation type="journal article" date="2023" name="Mol. Phylogenet. Evol.">
        <title>Genome-scale phylogeny and comparative genomics of the fungal order Sordariales.</title>
        <authorList>
            <person name="Hensen N."/>
            <person name="Bonometti L."/>
            <person name="Westerberg I."/>
            <person name="Brannstrom I.O."/>
            <person name="Guillou S."/>
            <person name="Cros-Aarteil S."/>
            <person name="Calhoun S."/>
            <person name="Haridas S."/>
            <person name="Kuo A."/>
            <person name="Mondo S."/>
            <person name="Pangilinan J."/>
            <person name="Riley R."/>
            <person name="LaButti K."/>
            <person name="Andreopoulos B."/>
            <person name="Lipzen A."/>
            <person name="Chen C."/>
            <person name="Yan M."/>
            <person name="Daum C."/>
            <person name="Ng V."/>
            <person name="Clum A."/>
            <person name="Steindorff A."/>
            <person name="Ohm R.A."/>
            <person name="Martin F."/>
            <person name="Silar P."/>
            <person name="Natvig D.O."/>
            <person name="Lalanne C."/>
            <person name="Gautier V."/>
            <person name="Ament-Velasquez S.L."/>
            <person name="Kruys A."/>
            <person name="Hutchinson M.I."/>
            <person name="Powell A.J."/>
            <person name="Barry K."/>
            <person name="Miller A.N."/>
            <person name="Grigoriev I.V."/>
            <person name="Debuchy R."/>
            <person name="Gladieux P."/>
            <person name="Hiltunen Thoren M."/>
            <person name="Johannesson H."/>
        </authorList>
    </citation>
    <scope>NUCLEOTIDE SEQUENCE</scope>
    <source>
        <strain evidence="3">CBS 731.68</strain>
    </source>
</reference>
<evidence type="ECO:0000313" key="4">
    <source>
        <dbReference type="Proteomes" id="UP001302602"/>
    </source>
</evidence>
<dbReference type="Pfam" id="PF24864">
    <property type="entry name" value="DUF7730"/>
    <property type="match status" value="1"/>
</dbReference>
<gene>
    <name evidence="3" type="ORF">N657DRAFT_647522</name>
</gene>